<dbReference type="RefSeq" id="WP_003575476.1">
    <property type="nucleotide sequence ID" value="NZ_JH719393.1"/>
</dbReference>
<evidence type="ECO:0000313" key="2">
    <source>
        <dbReference type="EMBL" id="EJC85099.1"/>
    </source>
</evidence>
<dbReference type="EMBL" id="JH719393">
    <property type="protein sequence ID" value="EJC83307.1"/>
    <property type="molecule type" value="Genomic_DNA"/>
</dbReference>
<dbReference type="HOGENOM" id="CLU_2773057_0_0_5"/>
<reference evidence="1" key="1">
    <citation type="submission" date="2012-02" db="EMBL/GenBank/DDBJ databases">
        <title>Improved High-Quality Draft Sequence of Rhizobium leguminosarum bv. trifolii WSM2297.</title>
        <authorList>
            <consortium name="US DOE Joint Genome Institute"/>
            <person name="Lucas S."/>
            <person name="Han J."/>
            <person name="Lapidus A."/>
            <person name="Cheng J.-F."/>
            <person name="Goodwin L."/>
            <person name="Pitluck S."/>
            <person name="Peters L."/>
            <person name="Ovchinnikova G."/>
            <person name="Zhang X."/>
            <person name="Detter J.C."/>
            <person name="Han C."/>
            <person name="Tapia R."/>
            <person name="Land M."/>
            <person name="Hauser L."/>
            <person name="Kyrpides N."/>
            <person name="Ivanova N."/>
            <person name="Pagani I."/>
            <person name="Brau L."/>
            <person name="Yates R."/>
            <person name="O'Hara G."/>
            <person name="Rui T."/>
            <person name="Howieson J."/>
            <person name="Reeve W."/>
            <person name="Woyke T."/>
        </authorList>
    </citation>
    <scope>NUCLEOTIDE SEQUENCE [LARGE SCALE GENOMIC DNA]</scope>
    <source>
        <strain evidence="1">WSM2297</strain>
    </source>
</reference>
<dbReference type="AlphaFoldDB" id="J0CI88"/>
<dbReference type="Proteomes" id="UP000005732">
    <property type="component" value="Unassembled WGS sequence"/>
</dbReference>
<protein>
    <submittedName>
        <fullName evidence="1">Uncharacterized protein</fullName>
    </submittedName>
</protein>
<dbReference type="EMBL" id="JH719393">
    <property type="protein sequence ID" value="EJC85099.1"/>
    <property type="molecule type" value="Genomic_DNA"/>
</dbReference>
<sequence length="69" mass="7714">MIKFEVVQPCLVGPRASVYEFARKYRLSDVEAERLFLKMGASGTQEAVLAEAQFAAPEFKISSDKDKQS</sequence>
<name>J0CI88_RHILT</name>
<proteinExistence type="predicted"/>
<gene>
    <name evidence="1" type="ORF">Rleg4DRAFT_5059</name>
    <name evidence="2" type="ORF">Rleg4DRAFT_6962</name>
</gene>
<dbReference type="OrthoDB" id="8399850at2"/>
<accession>J0CI88</accession>
<organism evidence="1">
    <name type="scientific">Rhizobium leguminosarum bv. trifolii WSM2297</name>
    <dbReference type="NCBI Taxonomy" id="754762"/>
    <lineage>
        <taxon>Bacteria</taxon>
        <taxon>Pseudomonadati</taxon>
        <taxon>Pseudomonadota</taxon>
        <taxon>Alphaproteobacteria</taxon>
        <taxon>Hyphomicrobiales</taxon>
        <taxon>Rhizobiaceae</taxon>
        <taxon>Rhizobium/Agrobacterium group</taxon>
        <taxon>Rhizobium</taxon>
    </lineage>
</organism>
<evidence type="ECO:0000313" key="1">
    <source>
        <dbReference type="EMBL" id="EJC83307.1"/>
    </source>
</evidence>